<dbReference type="InterPro" id="IPR001387">
    <property type="entry name" value="Cro/C1-type_HTH"/>
</dbReference>
<dbReference type="RefSeq" id="WP_343951713.1">
    <property type="nucleotide sequence ID" value="NZ_BAAAHQ010000023.1"/>
</dbReference>
<dbReference type="Gene3D" id="1.10.260.40">
    <property type="entry name" value="lambda repressor-like DNA-binding domains"/>
    <property type="match status" value="1"/>
</dbReference>
<name>A0ABP4ADH3_9ACTN</name>
<keyword evidence="3" id="KW-1185">Reference proteome</keyword>
<sequence>MNVSSQPASAGEVRGHLLRRAREVRGWSQSEMARRLREAGTGRYAVNTRRDGIWYWEHGRIPDKPTQILIADILGIPVETVDERPWPEWLSEDPIQRPAPRPWTLLGAAQSLNEVAGGAVDVTRRELALISGGALTASLFAWITADPVAAGQITTGQRIGDGALSRLEERARVLRRMDDADGGGIILSETASALALATGLLRDRRYSNAHGSRLYAVASDLARQRAAALFDVRGECADGAFETALRAAHIAGDNALGANCLAFWTVSAYNSGRLHDAESMATAALAAVRGRTTPRIEAMLTSRRARARAHLNDHRCWADFDRAEELLAQADGHDDPDWVYWFDQAELLGARASSLRDMGQPKPAETTFAQAQALFAPSWLRTRALYLTRQADVQFAQGHIEQACATAGEALELTEAISSHRSIAPLLDLAGRLDAYAVPEARGFCERVRTVLAA</sequence>
<gene>
    <name evidence="2" type="ORF">GCM10009560_42890</name>
</gene>
<dbReference type="Gene3D" id="1.25.40.10">
    <property type="entry name" value="Tetratricopeptide repeat domain"/>
    <property type="match status" value="1"/>
</dbReference>
<reference evidence="3" key="1">
    <citation type="journal article" date="2019" name="Int. J. Syst. Evol. Microbiol.">
        <title>The Global Catalogue of Microorganisms (GCM) 10K type strain sequencing project: providing services to taxonomists for standard genome sequencing and annotation.</title>
        <authorList>
            <consortium name="The Broad Institute Genomics Platform"/>
            <consortium name="The Broad Institute Genome Sequencing Center for Infectious Disease"/>
            <person name="Wu L."/>
            <person name="Ma J."/>
        </authorList>
    </citation>
    <scope>NUCLEOTIDE SEQUENCE [LARGE SCALE GENOMIC DNA]</scope>
    <source>
        <strain evidence="3">JCM 11136</strain>
    </source>
</reference>
<protein>
    <recommendedName>
        <fullName evidence="1">HTH cro/C1-type domain-containing protein</fullName>
    </recommendedName>
</protein>
<comment type="caution">
    <text evidence="2">The sequence shown here is derived from an EMBL/GenBank/DDBJ whole genome shotgun (WGS) entry which is preliminary data.</text>
</comment>
<dbReference type="EMBL" id="BAAAHQ010000023">
    <property type="protein sequence ID" value="GAA0935074.1"/>
    <property type="molecule type" value="Genomic_DNA"/>
</dbReference>
<evidence type="ECO:0000313" key="2">
    <source>
        <dbReference type="EMBL" id="GAA0935074.1"/>
    </source>
</evidence>
<evidence type="ECO:0000313" key="3">
    <source>
        <dbReference type="Proteomes" id="UP001501578"/>
    </source>
</evidence>
<feature type="domain" description="HTH cro/C1-type" evidence="1">
    <location>
        <begin position="18"/>
        <end position="81"/>
    </location>
</feature>
<dbReference type="CDD" id="cd00093">
    <property type="entry name" value="HTH_XRE"/>
    <property type="match status" value="1"/>
</dbReference>
<dbReference type="InterPro" id="IPR010982">
    <property type="entry name" value="Lambda_DNA-bd_dom_sf"/>
</dbReference>
<dbReference type="SUPFAM" id="SSF47413">
    <property type="entry name" value="lambda repressor-like DNA-binding domains"/>
    <property type="match status" value="1"/>
</dbReference>
<dbReference type="Proteomes" id="UP001501578">
    <property type="component" value="Unassembled WGS sequence"/>
</dbReference>
<evidence type="ECO:0000259" key="1">
    <source>
        <dbReference type="PROSITE" id="PS50943"/>
    </source>
</evidence>
<dbReference type="PROSITE" id="PS50943">
    <property type="entry name" value="HTH_CROC1"/>
    <property type="match status" value="1"/>
</dbReference>
<dbReference type="InterPro" id="IPR011990">
    <property type="entry name" value="TPR-like_helical_dom_sf"/>
</dbReference>
<organism evidence="2 3">
    <name type="scientific">Nonomuraea longicatena</name>
    <dbReference type="NCBI Taxonomy" id="83682"/>
    <lineage>
        <taxon>Bacteria</taxon>
        <taxon>Bacillati</taxon>
        <taxon>Actinomycetota</taxon>
        <taxon>Actinomycetes</taxon>
        <taxon>Streptosporangiales</taxon>
        <taxon>Streptosporangiaceae</taxon>
        <taxon>Nonomuraea</taxon>
    </lineage>
</organism>
<accession>A0ABP4ADH3</accession>
<dbReference type="SUPFAM" id="SSF48452">
    <property type="entry name" value="TPR-like"/>
    <property type="match status" value="1"/>
</dbReference>
<proteinExistence type="predicted"/>